<dbReference type="GO" id="GO:0006310">
    <property type="term" value="P:DNA recombination"/>
    <property type="evidence" value="ECO:0007669"/>
    <property type="project" value="UniProtKB-KW"/>
</dbReference>
<dbReference type="Pfam" id="PF00589">
    <property type="entry name" value="Phage_integrase"/>
    <property type="match status" value="1"/>
</dbReference>
<evidence type="ECO:0000256" key="3">
    <source>
        <dbReference type="ARBA" id="ARBA00023125"/>
    </source>
</evidence>
<dbReference type="InterPro" id="IPR011010">
    <property type="entry name" value="DNA_brk_join_enz"/>
</dbReference>
<dbReference type="PROSITE" id="PS51898">
    <property type="entry name" value="TYR_RECOMBINASE"/>
    <property type="match status" value="1"/>
</dbReference>
<feature type="domain" description="Tyr recombinase" evidence="5">
    <location>
        <begin position="204"/>
        <end position="387"/>
    </location>
</feature>
<keyword evidence="3" id="KW-0238">DNA-binding</keyword>
<gene>
    <name evidence="6" type="ORF">A6768_00705</name>
</gene>
<protein>
    <submittedName>
        <fullName evidence="6">Integrase</fullName>
    </submittedName>
</protein>
<keyword evidence="4" id="KW-0233">DNA recombination</keyword>
<dbReference type="CDD" id="cd00801">
    <property type="entry name" value="INT_P4_C"/>
    <property type="match status" value="1"/>
</dbReference>
<dbReference type="Gene3D" id="1.10.150.130">
    <property type="match status" value="1"/>
</dbReference>
<dbReference type="GO" id="GO:0003677">
    <property type="term" value="F:DNA binding"/>
    <property type="evidence" value="ECO:0007669"/>
    <property type="project" value="UniProtKB-KW"/>
</dbReference>
<sequence length="409" mass="46429">MALKAAEIRAFPALVSAYRKTDEKGLYLEIRPNGAKRWFFKYRVLGSEKRLTLGDWPEVSLVQARELRDDARRAVREGGDPLHERKREKTMARLAAGNSFQSVAEDFIEVKFVGGQKAAATIEKARWYLSHLTGPIGGRPVSEIEPAELMVVLKKIEKAGKRETAVRTRAFASRVFRHGVAMSLCKSDPAALLGDALMSPIVTHRAAILDPRKLGALLRAIDDYGGSESVKIAMQLLPHVFVRPGELRLAKWQEIDWDEKIWRIPAERTKLRRRHSVPLSVQSLALFNELRRHTGWMDWMFPGERSHLKPMCENAINTAFRRMGFDRETVTAHGFRATASTLLNESGKWHPDAIERALAHGHSNAVRGAYARGQHWDERVQMAQWWSDYLEEHKEGAPVVPLVVKKGRR</sequence>
<dbReference type="InterPro" id="IPR050808">
    <property type="entry name" value="Phage_Integrase"/>
</dbReference>
<name>A0A291N6V8_SPHYA</name>
<evidence type="ECO:0000313" key="6">
    <source>
        <dbReference type="EMBL" id="ATI83086.1"/>
    </source>
</evidence>
<dbReference type="RefSeq" id="WP_097385484.1">
    <property type="nucleotide sequence ID" value="NZ_CP023741.1"/>
</dbReference>
<evidence type="ECO:0000256" key="1">
    <source>
        <dbReference type="ARBA" id="ARBA00008857"/>
    </source>
</evidence>
<evidence type="ECO:0000259" key="5">
    <source>
        <dbReference type="PROSITE" id="PS51898"/>
    </source>
</evidence>
<dbReference type="Gene3D" id="3.30.160.390">
    <property type="entry name" value="Integrase, DNA-binding domain"/>
    <property type="match status" value="1"/>
</dbReference>
<organism evidence="6 7">
    <name type="scientific">Sphingobium yanoikuyae</name>
    <name type="common">Sphingomonas yanoikuyae</name>
    <dbReference type="NCBI Taxonomy" id="13690"/>
    <lineage>
        <taxon>Bacteria</taxon>
        <taxon>Pseudomonadati</taxon>
        <taxon>Pseudomonadota</taxon>
        <taxon>Alphaproteobacteria</taxon>
        <taxon>Sphingomonadales</taxon>
        <taxon>Sphingomonadaceae</taxon>
        <taxon>Sphingobium</taxon>
    </lineage>
</organism>
<comment type="similarity">
    <text evidence="1">Belongs to the 'phage' integrase family.</text>
</comment>
<evidence type="ECO:0000313" key="7">
    <source>
        <dbReference type="Proteomes" id="UP000219422"/>
    </source>
</evidence>
<dbReference type="PANTHER" id="PTHR30629:SF2">
    <property type="entry name" value="PROPHAGE INTEGRASE INTS-RELATED"/>
    <property type="match status" value="1"/>
</dbReference>
<dbReference type="InterPro" id="IPR013762">
    <property type="entry name" value="Integrase-like_cat_sf"/>
</dbReference>
<dbReference type="Proteomes" id="UP000219422">
    <property type="component" value="Chromosome"/>
</dbReference>
<dbReference type="SUPFAM" id="SSF56349">
    <property type="entry name" value="DNA breaking-rejoining enzymes"/>
    <property type="match status" value="1"/>
</dbReference>
<dbReference type="InterPro" id="IPR010998">
    <property type="entry name" value="Integrase_recombinase_N"/>
</dbReference>
<evidence type="ECO:0000256" key="2">
    <source>
        <dbReference type="ARBA" id="ARBA00022908"/>
    </source>
</evidence>
<dbReference type="Pfam" id="PF13356">
    <property type="entry name" value="Arm-DNA-bind_3"/>
    <property type="match status" value="1"/>
</dbReference>
<dbReference type="Pfam" id="PF22022">
    <property type="entry name" value="Phage_int_M"/>
    <property type="match status" value="1"/>
</dbReference>
<dbReference type="KEGG" id="sya:A6768_00705"/>
<evidence type="ECO:0000256" key="4">
    <source>
        <dbReference type="ARBA" id="ARBA00023172"/>
    </source>
</evidence>
<proteinExistence type="inferred from homology"/>
<reference evidence="6 7" key="1">
    <citation type="submission" date="2017-10" db="EMBL/GenBank/DDBJ databases">
        <title>Sphingobium yanoikuyae S72.</title>
        <authorList>
            <person name="Sanchez E."/>
            <person name="Bustos P."/>
            <person name="Mendoza P."/>
            <person name="Guo X."/>
            <person name="Mendoza A."/>
        </authorList>
    </citation>
    <scope>NUCLEOTIDE SEQUENCE [LARGE SCALE GENOMIC DNA]</scope>
    <source>
        <strain evidence="6 7">S72</strain>
    </source>
</reference>
<dbReference type="AlphaFoldDB" id="A0A291N6V8"/>
<dbReference type="GO" id="GO:0015074">
    <property type="term" value="P:DNA integration"/>
    <property type="evidence" value="ECO:0007669"/>
    <property type="project" value="UniProtKB-KW"/>
</dbReference>
<dbReference type="PANTHER" id="PTHR30629">
    <property type="entry name" value="PROPHAGE INTEGRASE"/>
    <property type="match status" value="1"/>
</dbReference>
<dbReference type="InterPro" id="IPR025166">
    <property type="entry name" value="Integrase_DNA_bind_dom"/>
</dbReference>
<keyword evidence="2" id="KW-0229">DNA integration</keyword>
<dbReference type="EMBL" id="CP023741">
    <property type="protein sequence ID" value="ATI83086.1"/>
    <property type="molecule type" value="Genomic_DNA"/>
</dbReference>
<dbReference type="InterPro" id="IPR002104">
    <property type="entry name" value="Integrase_catalytic"/>
</dbReference>
<dbReference type="InterPro" id="IPR038488">
    <property type="entry name" value="Integrase_DNA-bd_sf"/>
</dbReference>
<dbReference type="Gene3D" id="1.10.443.10">
    <property type="entry name" value="Intergrase catalytic core"/>
    <property type="match status" value="1"/>
</dbReference>
<dbReference type="InterPro" id="IPR053876">
    <property type="entry name" value="Phage_int_M"/>
</dbReference>
<accession>A0A291N6V8</accession>
<dbReference type="GeneID" id="57775350"/>